<keyword evidence="4" id="KW-0223">Dioxygenase</keyword>
<dbReference type="RefSeq" id="XP_031556482.1">
    <property type="nucleotide sequence ID" value="XM_031700622.1"/>
</dbReference>
<keyword evidence="6" id="KW-0408">Iron</keyword>
<keyword evidence="3" id="KW-0847">Vitamin C</keyword>
<dbReference type="InterPro" id="IPR005123">
    <property type="entry name" value="Oxoglu/Fe-dep_dioxygenase_dom"/>
</dbReference>
<feature type="transmembrane region" description="Helical" evidence="8">
    <location>
        <begin position="39"/>
        <end position="57"/>
    </location>
</feature>
<name>A0A6P8HV58_ACTTE</name>
<protein>
    <submittedName>
        <fullName evidence="11">Probable prolyl 4-hydroxylase 7</fullName>
    </submittedName>
</protein>
<dbReference type="OrthoDB" id="420380at2759"/>
<dbReference type="SMART" id="SM00702">
    <property type="entry name" value="P4Hc"/>
    <property type="match status" value="1"/>
</dbReference>
<evidence type="ECO:0000256" key="4">
    <source>
        <dbReference type="ARBA" id="ARBA00022964"/>
    </source>
</evidence>
<feature type="compositionally biased region" description="Basic and acidic residues" evidence="7">
    <location>
        <begin position="86"/>
        <end position="101"/>
    </location>
</feature>
<dbReference type="PANTHER" id="PTHR10869:SF180">
    <property type="entry name" value="FE2OG DIOXYGENASE DOMAIN-CONTAINING PROTEIN"/>
    <property type="match status" value="1"/>
</dbReference>
<dbReference type="GO" id="GO:0004656">
    <property type="term" value="F:procollagen-proline 4-dioxygenase activity"/>
    <property type="evidence" value="ECO:0007669"/>
    <property type="project" value="TreeGrafter"/>
</dbReference>
<feature type="compositionally biased region" description="Basic and acidic residues" evidence="7">
    <location>
        <begin position="63"/>
        <end position="72"/>
    </location>
</feature>
<evidence type="ECO:0000259" key="9">
    <source>
        <dbReference type="PROSITE" id="PS51471"/>
    </source>
</evidence>
<evidence type="ECO:0000313" key="11">
    <source>
        <dbReference type="RefSeq" id="XP_031556482.1"/>
    </source>
</evidence>
<evidence type="ECO:0000256" key="7">
    <source>
        <dbReference type="SAM" id="MobiDB-lite"/>
    </source>
</evidence>
<dbReference type="PROSITE" id="PS51471">
    <property type="entry name" value="FE2OG_OXY"/>
    <property type="match status" value="1"/>
</dbReference>
<dbReference type="InParanoid" id="A0A6P8HV58"/>
<keyword evidence="8" id="KW-1133">Transmembrane helix</keyword>
<sequence length="413" mass="47398">MASNVSRRTNKKSNSIKKGDATSNQPKTKKKSHPGKAKYLVICLALIAVAVCFIYFYRSSESKPLMKSDSPKQKGKRSSKSTTSTDKTRSPTKDDAKEIPPELKDFNASIQKEFKITPIKIEGQTLKFQELKSNLSSSVRAYVIENFLSDFECDNLMRVHKKYLEIFSKNDPILCFDSLPTLKKNLKELKLKYKVSNKDFIVGTTCLNESFSSQLKPHFKWSYSTAFYPGENKFSTAYAERIQDATGLKQQNGGKFQITSYPIGVGYKSHTDCIVYEKGKGELRDRYATVLVYLQDVEEGGETEFPLLGIKVKPKKGLALVWNSMDQDGNCEPLSLHDAKKVKKGHKYIIQRWYYYKSFLTLGKRPPEPSLPKRKREQPRVSCDEYEQGSCRWYDEWNYDHIKEYAANVRNMA</sequence>
<dbReference type="GO" id="GO:0005506">
    <property type="term" value="F:iron ion binding"/>
    <property type="evidence" value="ECO:0007669"/>
    <property type="project" value="InterPro"/>
</dbReference>
<comment type="cofactor">
    <cofactor evidence="1">
        <name>L-ascorbate</name>
        <dbReference type="ChEBI" id="CHEBI:38290"/>
    </cofactor>
</comment>
<evidence type="ECO:0000256" key="2">
    <source>
        <dbReference type="ARBA" id="ARBA00022723"/>
    </source>
</evidence>
<keyword evidence="8" id="KW-0472">Membrane</keyword>
<keyword evidence="10" id="KW-1185">Reference proteome</keyword>
<reference evidence="11" key="1">
    <citation type="submission" date="2025-08" db="UniProtKB">
        <authorList>
            <consortium name="RefSeq"/>
        </authorList>
    </citation>
    <scope>IDENTIFICATION</scope>
    <source>
        <tissue evidence="11">Tentacle</tissue>
    </source>
</reference>
<evidence type="ECO:0000256" key="8">
    <source>
        <dbReference type="SAM" id="Phobius"/>
    </source>
</evidence>
<organism evidence="10 11">
    <name type="scientific">Actinia tenebrosa</name>
    <name type="common">Australian red waratah sea anemone</name>
    <dbReference type="NCBI Taxonomy" id="6105"/>
    <lineage>
        <taxon>Eukaryota</taxon>
        <taxon>Metazoa</taxon>
        <taxon>Cnidaria</taxon>
        <taxon>Anthozoa</taxon>
        <taxon>Hexacorallia</taxon>
        <taxon>Actiniaria</taxon>
        <taxon>Actiniidae</taxon>
        <taxon>Actinia</taxon>
    </lineage>
</organism>
<dbReference type="InterPro" id="IPR045054">
    <property type="entry name" value="P4HA-like"/>
</dbReference>
<evidence type="ECO:0000256" key="1">
    <source>
        <dbReference type="ARBA" id="ARBA00001961"/>
    </source>
</evidence>
<dbReference type="AlphaFoldDB" id="A0A6P8HV58"/>
<gene>
    <name evidence="11" type="primary">LOC116293220</name>
</gene>
<accession>A0A6P8HV58</accession>
<dbReference type="InterPro" id="IPR044862">
    <property type="entry name" value="Pro_4_hyd_alph_FE2OG_OXY"/>
</dbReference>
<feature type="region of interest" description="Disordered" evidence="7">
    <location>
        <begin position="63"/>
        <end position="101"/>
    </location>
</feature>
<dbReference type="Gene3D" id="2.60.120.620">
    <property type="entry name" value="q2cbj1_9rhob like domain"/>
    <property type="match status" value="1"/>
</dbReference>
<dbReference type="GO" id="GO:0031418">
    <property type="term" value="F:L-ascorbic acid binding"/>
    <property type="evidence" value="ECO:0007669"/>
    <property type="project" value="UniProtKB-KW"/>
</dbReference>
<keyword evidence="8" id="KW-0812">Transmembrane</keyword>
<keyword evidence="2" id="KW-0479">Metal-binding</keyword>
<dbReference type="InterPro" id="IPR006620">
    <property type="entry name" value="Pro_4_hyd_alph"/>
</dbReference>
<proteinExistence type="predicted"/>
<evidence type="ECO:0000313" key="10">
    <source>
        <dbReference type="Proteomes" id="UP000515163"/>
    </source>
</evidence>
<dbReference type="Proteomes" id="UP000515163">
    <property type="component" value="Unplaced"/>
</dbReference>
<evidence type="ECO:0000256" key="6">
    <source>
        <dbReference type="ARBA" id="ARBA00023004"/>
    </source>
</evidence>
<dbReference type="PANTHER" id="PTHR10869">
    <property type="entry name" value="PROLYL 4-HYDROXYLASE ALPHA SUBUNIT"/>
    <property type="match status" value="1"/>
</dbReference>
<evidence type="ECO:0000256" key="3">
    <source>
        <dbReference type="ARBA" id="ARBA00022896"/>
    </source>
</evidence>
<dbReference type="Pfam" id="PF13640">
    <property type="entry name" value="2OG-FeII_Oxy_3"/>
    <property type="match status" value="1"/>
</dbReference>
<dbReference type="FunFam" id="2.60.120.620:FF:000054">
    <property type="entry name" value="Prolyl 4-hydroxylase subunit alpha-1"/>
    <property type="match status" value="1"/>
</dbReference>
<dbReference type="GO" id="GO:0005783">
    <property type="term" value="C:endoplasmic reticulum"/>
    <property type="evidence" value="ECO:0007669"/>
    <property type="project" value="TreeGrafter"/>
</dbReference>
<feature type="region of interest" description="Disordered" evidence="7">
    <location>
        <begin position="1"/>
        <end position="32"/>
    </location>
</feature>
<feature type="domain" description="Fe2OG dioxygenase" evidence="9">
    <location>
        <begin position="244"/>
        <end position="356"/>
    </location>
</feature>
<keyword evidence="5" id="KW-0560">Oxidoreductase</keyword>
<dbReference type="GeneID" id="116293220"/>
<evidence type="ECO:0000256" key="5">
    <source>
        <dbReference type="ARBA" id="ARBA00023002"/>
    </source>
</evidence>
<dbReference type="KEGG" id="aten:116293220"/>